<reference evidence="2 4" key="2">
    <citation type="submission" date="2022-10" db="EMBL/GenBank/DDBJ databases">
        <title>The complete genomes of actinobacterial strains from the NBC collection.</title>
        <authorList>
            <person name="Joergensen T.S."/>
            <person name="Alvarez Arevalo M."/>
            <person name="Sterndorff E.B."/>
            <person name="Faurdal D."/>
            <person name="Vuksanovic O."/>
            <person name="Mourched A.-S."/>
            <person name="Charusanti P."/>
            <person name="Shaw S."/>
            <person name="Blin K."/>
            <person name="Weber T."/>
        </authorList>
    </citation>
    <scope>NUCLEOTIDE SEQUENCE [LARGE SCALE GENOMIC DNA]</scope>
    <source>
        <strain evidence="2 4">NBC 01769</strain>
    </source>
</reference>
<dbReference type="Proteomes" id="UP001330827">
    <property type="component" value="Chromosome"/>
</dbReference>
<dbReference type="OrthoDB" id="4562933at2"/>
<evidence type="ECO:0000313" key="2">
    <source>
        <dbReference type="EMBL" id="WSC14413.1"/>
    </source>
</evidence>
<sequence length="122" mass="13898">MSITHTIFISPGQPVERLISDIGSACGSLLHVKTPGYIDYSVSLGHAAVEVELSHDYEEDHGIRFEDYDALITVRDFDSDVQRQEQIAADIFRNLTRLDTYRMVLVRDFQRLLDSATPSRLR</sequence>
<evidence type="ECO:0000313" key="3">
    <source>
        <dbReference type="Proteomes" id="UP000318186"/>
    </source>
</evidence>
<reference evidence="1 3" key="1">
    <citation type="submission" date="2019-06" db="EMBL/GenBank/DDBJ databases">
        <title>Sequencing the genomes of 1000 actinobacteria strains.</title>
        <authorList>
            <person name="Klenk H.-P."/>
        </authorList>
    </citation>
    <scope>NUCLEOTIDE SEQUENCE [LARGE SCALE GENOMIC DNA]</scope>
    <source>
        <strain evidence="1 3">DSM 42059</strain>
    </source>
</reference>
<name>A0A561UYS5_9ACTN</name>
<protein>
    <submittedName>
        <fullName evidence="1">Uncharacterized protein</fullName>
    </submittedName>
</protein>
<dbReference type="AlphaFoldDB" id="A0A561UYS5"/>
<dbReference type="RefSeq" id="WP_145764650.1">
    <property type="nucleotide sequence ID" value="NZ_CP109114.1"/>
</dbReference>
<gene>
    <name evidence="1" type="ORF">FHX80_112981</name>
    <name evidence="2" type="ORF">OIE64_17260</name>
</gene>
<evidence type="ECO:0000313" key="1">
    <source>
        <dbReference type="EMBL" id="TWG04528.1"/>
    </source>
</evidence>
<dbReference type="EMBL" id="CP109114">
    <property type="protein sequence ID" value="WSC14413.1"/>
    <property type="molecule type" value="Genomic_DNA"/>
</dbReference>
<dbReference type="Proteomes" id="UP000318186">
    <property type="component" value="Unassembled WGS sequence"/>
</dbReference>
<keyword evidence="4" id="KW-1185">Reference proteome</keyword>
<proteinExistence type="predicted"/>
<accession>A0A561UYS5</accession>
<evidence type="ECO:0000313" key="4">
    <source>
        <dbReference type="Proteomes" id="UP001330827"/>
    </source>
</evidence>
<dbReference type="EMBL" id="VIWW01000001">
    <property type="protein sequence ID" value="TWG04528.1"/>
    <property type="molecule type" value="Genomic_DNA"/>
</dbReference>
<organism evidence="1 3">
    <name type="scientific">Streptomyces brevispora</name>
    <dbReference type="NCBI Taxonomy" id="887462"/>
    <lineage>
        <taxon>Bacteria</taxon>
        <taxon>Bacillati</taxon>
        <taxon>Actinomycetota</taxon>
        <taxon>Actinomycetes</taxon>
        <taxon>Kitasatosporales</taxon>
        <taxon>Streptomycetaceae</taxon>
        <taxon>Streptomyces</taxon>
    </lineage>
</organism>